<evidence type="ECO:0000313" key="2">
    <source>
        <dbReference type="Proteomes" id="UP000589626"/>
    </source>
</evidence>
<dbReference type="SUPFAM" id="SSF102198">
    <property type="entry name" value="Putative cyclase"/>
    <property type="match status" value="1"/>
</dbReference>
<dbReference type="Gene3D" id="3.50.30.50">
    <property type="entry name" value="Putative cyclase"/>
    <property type="match status" value="1"/>
</dbReference>
<dbReference type="AlphaFoldDB" id="A0A7W4VXX2"/>
<proteinExistence type="predicted"/>
<dbReference type="EMBL" id="JACHWR010000002">
    <property type="protein sequence ID" value="MBB3043821.1"/>
    <property type="molecule type" value="Genomic_DNA"/>
</dbReference>
<evidence type="ECO:0000313" key="1">
    <source>
        <dbReference type="EMBL" id="MBB3043821.1"/>
    </source>
</evidence>
<dbReference type="GO" id="GO:0019441">
    <property type="term" value="P:L-tryptophan catabolic process to kynurenine"/>
    <property type="evidence" value="ECO:0007669"/>
    <property type="project" value="InterPro"/>
</dbReference>
<keyword evidence="2" id="KW-1185">Reference proteome</keyword>
<dbReference type="PANTHER" id="PTHR34861">
    <property type="match status" value="1"/>
</dbReference>
<sequence>MCGPEIITDEVRKKIAAHAARFREVTRSPFGADDEIGMLNLLSPEAARRAVARADAGAAIDLSVDLFMGMPSWTKAGDPPFQQWMTHTPGGTVLDDLTGAGRVQNELVAYSGDAMSMYTHTGTHIDTLNHFGYRGEIWNGFSAEQHLSSRHWLKCGADKVPPIIGRGVLFDVAALHAVEMLPDNYGIGAADLQGCLQRQGVTFNPGDIALVRTGRMSQWPDPTRYIDNSPGLNLEGARWLAEAGASVIGGDNSALEQMPADDEENWQVVHTYLLGEAGVPMMELVDCQQLSADGLFEFAFVGACLKIRGATGAPMRPLAMPFTA</sequence>
<accession>A0A7W4VXX2</accession>
<dbReference type="Proteomes" id="UP000589626">
    <property type="component" value="Unassembled WGS sequence"/>
</dbReference>
<dbReference type="RefSeq" id="WP_183593590.1">
    <property type="nucleotide sequence ID" value="NZ_JACHWR010000002.1"/>
</dbReference>
<organism evidence="1 2">
    <name type="scientific">Nocardioides soli</name>
    <dbReference type="NCBI Taxonomy" id="1036020"/>
    <lineage>
        <taxon>Bacteria</taxon>
        <taxon>Bacillati</taxon>
        <taxon>Actinomycetota</taxon>
        <taxon>Actinomycetes</taxon>
        <taxon>Propionibacteriales</taxon>
        <taxon>Nocardioidaceae</taxon>
        <taxon>Nocardioides</taxon>
    </lineage>
</organism>
<dbReference type="PANTHER" id="PTHR34861:SF10">
    <property type="entry name" value="CYCLASE"/>
    <property type="match status" value="1"/>
</dbReference>
<reference evidence="1 2" key="1">
    <citation type="submission" date="2020-08" db="EMBL/GenBank/DDBJ databases">
        <title>Sequencing the genomes of 1000 actinobacteria strains.</title>
        <authorList>
            <person name="Klenk H.-P."/>
        </authorList>
    </citation>
    <scope>NUCLEOTIDE SEQUENCE [LARGE SCALE GENOMIC DNA]</scope>
    <source>
        <strain evidence="1 2">DSM 105498</strain>
    </source>
</reference>
<dbReference type="InterPro" id="IPR037175">
    <property type="entry name" value="KFase_sf"/>
</dbReference>
<dbReference type="GO" id="GO:0004061">
    <property type="term" value="F:arylformamidase activity"/>
    <property type="evidence" value="ECO:0007669"/>
    <property type="project" value="InterPro"/>
</dbReference>
<name>A0A7W4VXX2_9ACTN</name>
<gene>
    <name evidence="1" type="ORF">FHU40_003639</name>
</gene>
<comment type="caution">
    <text evidence="1">The sequence shown here is derived from an EMBL/GenBank/DDBJ whole genome shotgun (WGS) entry which is preliminary data.</text>
</comment>
<protein>
    <submittedName>
        <fullName evidence="1">Kynurenine formamidase</fullName>
    </submittedName>
</protein>
<dbReference type="Pfam" id="PF04199">
    <property type="entry name" value="Cyclase"/>
    <property type="match status" value="1"/>
</dbReference>
<dbReference type="InterPro" id="IPR007325">
    <property type="entry name" value="KFase/CYL"/>
</dbReference>